<protein>
    <submittedName>
        <fullName evidence="8">Transcriptional regulator, Fis family</fullName>
    </submittedName>
</protein>
<dbReference type="GO" id="GO:0043565">
    <property type="term" value="F:sequence-specific DNA binding"/>
    <property type="evidence" value="ECO:0007669"/>
    <property type="project" value="InterPro"/>
</dbReference>
<feature type="domain" description="Sigma-54 factor interaction" evidence="7">
    <location>
        <begin position="10"/>
        <end position="240"/>
    </location>
</feature>
<keyword evidence="5" id="KW-0804">Transcription</keyword>
<dbReference type="eggNOG" id="COG2204">
    <property type="taxonomic scope" value="Bacteria"/>
</dbReference>
<dbReference type="Gene3D" id="1.10.8.60">
    <property type="match status" value="1"/>
</dbReference>
<dbReference type="GO" id="GO:0006355">
    <property type="term" value="P:regulation of DNA-templated transcription"/>
    <property type="evidence" value="ECO:0007669"/>
    <property type="project" value="InterPro"/>
</dbReference>
<dbReference type="InterPro" id="IPR014317">
    <property type="entry name" value="Transcription_activator_PspF"/>
</dbReference>
<dbReference type="Pfam" id="PF25601">
    <property type="entry name" value="AAA_lid_14"/>
    <property type="match status" value="1"/>
</dbReference>
<sequence>MGNQFQQDNLIGQSNALLEVLEHISQVAPLSKPVLIIGERGTGKELIAERLHYLSKRWDQSFIKLNCSSLSENLLESELFGHDAGAFTGASKKHEGRFERADGGTLFLDELANTSGLIQEKLLRVIEYGEFERVGGSKTVQTNVRLVCAANEDLPSLAEAGEFRPDLLDRLAFDVITLPPLRHRSEDIMPLAEYFAIGMARQLKLELFEGFSCNAIEQLMEYQWPGNIRELKNVVERSVYRNAETNTAIDQIIIDPFASPYRPTKRVKTKERQQTVSPEVNSAATNSSAEVSANPSADMSTNNSAAADAKVNFPIDFKTHCEQGEVRILKQALEAGQFNQKKTAELLGLSYHQLRGILKKYNLLDK</sequence>
<dbReference type="Gene3D" id="3.40.50.300">
    <property type="entry name" value="P-loop containing nucleotide triphosphate hydrolases"/>
    <property type="match status" value="1"/>
</dbReference>
<dbReference type="InterPro" id="IPR002078">
    <property type="entry name" value="Sigma_54_int"/>
</dbReference>
<dbReference type="PANTHER" id="PTHR32071">
    <property type="entry name" value="TRANSCRIPTIONAL REGULATORY PROTEIN"/>
    <property type="match status" value="1"/>
</dbReference>
<name>A8H603_SHEPA</name>
<organism evidence="8 9">
    <name type="scientific">Shewanella pealeana (strain ATCC 700345 / ANG-SQ1)</name>
    <dbReference type="NCBI Taxonomy" id="398579"/>
    <lineage>
        <taxon>Bacteria</taxon>
        <taxon>Pseudomonadati</taxon>
        <taxon>Pseudomonadota</taxon>
        <taxon>Gammaproteobacteria</taxon>
        <taxon>Alteromonadales</taxon>
        <taxon>Shewanellaceae</taxon>
        <taxon>Shewanella</taxon>
    </lineage>
</organism>
<keyword evidence="9" id="KW-1185">Reference proteome</keyword>
<evidence type="ECO:0000256" key="2">
    <source>
        <dbReference type="ARBA" id="ARBA00022840"/>
    </source>
</evidence>
<dbReference type="Pfam" id="PF00158">
    <property type="entry name" value="Sigma54_activat"/>
    <property type="match status" value="1"/>
</dbReference>
<dbReference type="STRING" id="398579.Spea_2670"/>
<reference evidence="8 9" key="1">
    <citation type="submission" date="2007-10" db="EMBL/GenBank/DDBJ databases">
        <title>Complete sequence of Shewanella pealeana ATCC 700345.</title>
        <authorList>
            <consortium name="US DOE Joint Genome Institute"/>
            <person name="Copeland A."/>
            <person name="Lucas S."/>
            <person name="Lapidus A."/>
            <person name="Barry K."/>
            <person name="Glavina del Rio T."/>
            <person name="Dalin E."/>
            <person name="Tice H."/>
            <person name="Pitluck S."/>
            <person name="Chertkov O."/>
            <person name="Brettin T."/>
            <person name="Bruce D."/>
            <person name="Detter J.C."/>
            <person name="Han C."/>
            <person name="Schmutz J."/>
            <person name="Larimer F."/>
            <person name="Land M."/>
            <person name="Hauser L."/>
            <person name="Kyrpides N."/>
            <person name="Kim E."/>
            <person name="Zhao J.-S.Z."/>
            <person name="Manno D."/>
            <person name="Hawari J."/>
            <person name="Richardson P."/>
        </authorList>
    </citation>
    <scope>NUCLEOTIDE SEQUENCE [LARGE SCALE GENOMIC DNA]</scope>
    <source>
        <strain evidence="9">ATCC 700345 / ANG-SQ1</strain>
    </source>
</reference>
<evidence type="ECO:0000256" key="1">
    <source>
        <dbReference type="ARBA" id="ARBA00022741"/>
    </source>
</evidence>
<evidence type="ECO:0000256" key="3">
    <source>
        <dbReference type="ARBA" id="ARBA00023015"/>
    </source>
</evidence>
<dbReference type="HOGENOM" id="CLU_000445_0_7_6"/>
<dbReference type="CDD" id="cd00009">
    <property type="entry name" value="AAA"/>
    <property type="match status" value="1"/>
</dbReference>
<evidence type="ECO:0000256" key="4">
    <source>
        <dbReference type="ARBA" id="ARBA00023125"/>
    </source>
</evidence>
<dbReference type="GO" id="GO:0005524">
    <property type="term" value="F:ATP binding"/>
    <property type="evidence" value="ECO:0007669"/>
    <property type="project" value="UniProtKB-KW"/>
</dbReference>
<dbReference type="PANTHER" id="PTHR32071:SF38">
    <property type="entry name" value="PSP OPERON TRANSCRIPTIONAL ACTIVATOR"/>
    <property type="match status" value="1"/>
</dbReference>
<dbReference type="Proteomes" id="UP000002608">
    <property type="component" value="Chromosome"/>
</dbReference>
<proteinExistence type="predicted"/>
<evidence type="ECO:0000256" key="5">
    <source>
        <dbReference type="ARBA" id="ARBA00023163"/>
    </source>
</evidence>
<dbReference type="InterPro" id="IPR058031">
    <property type="entry name" value="AAA_lid_NorR"/>
</dbReference>
<feature type="region of interest" description="Disordered" evidence="6">
    <location>
        <begin position="264"/>
        <end position="302"/>
    </location>
</feature>
<dbReference type="InterPro" id="IPR009057">
    <property type="entry name" value="Homeodomain-like_sf"/>
</dbReference>
<dbReference type="PROSITE" id="PS50045">
    <property type="entry name" value="SIGMA54_INTERACT_4"/>
    <property type="match status" value="1"/>
</dbReference>
<evidence type="ECO:0000313" key="8">
    <source>
        <dbReference type="EMBL" id="ABV87990.1"/>
    </source>
</evidence>
<dbReference type="EMBL" id="CP000851">
    <property type="protein sequence ID" value="ABV87990.1"/>
    <property type="molecule type" value="Genomic_DNA"/>
</dbReference>
<dbReference type="SMART" id="SM00382">
    <property type="entry name" value="AAA"/>
    <property type="match status" value="1"/>
</dbReference>
<dbReference type="PRINTS" id="PR01590">
    <property type="entry name" value="HTHFIS"/>
</dbReference>
<keyword evidence="1" id="KW-0547">Nucleotide-binding</keyword>
<dbReference type="InterPro" id="IPR025943">
    <property type="entry name" value="Sigma_54_int_dom_ATP-bd_2"/>
</dbReference>
<dbReference type="PROSITE" id="PS00688">
    <property type="entry name" value="SIGMA54_INTERACT_3"/>
    <property type="match status" value="1"/>
</dbReference>
<dbReference type="InterPro" id="IPR025944">
    <property type="entry name" value="Sigma_54_int_dom_CS"/>
</dbReference>
<dbReference type="InterPro" id="IPR027417">
    <property type="entry name" value="P-loop_NTPase"/>
</dbReference>
<keyword evidence="2" id="KW-0067">ATP-binding</keyword>
<dbReference type="FunFam" id="3.40.50.300:FF:000006">
    <property type="entry name" value="DNA-binding transcriptional regulator NtrC"/>
    <property type="match status" value="1"/>
</dbReference>
<accession>A8H603</accession>
<dbReference type="OrthoDB" id="9804019at2"/>
<dbReference type="Pfam" id="PF02954">
    <property type="entry name" value="HTH_8"/>
    <property type="match status" value="1"/>
</dbReference>
<dbReference type="SUPFAM" id="SSF52540">
    <property type="entry name" value="P-loop containing nucleoside triphosphate hydrolases"/>
    <property type="match status" value="1"/>
</dbReference>
<dbReference type="SUPFAM" id="SSF46689">
    <property type="entry name" value="Homeodomain-like"/>
    <property type="match status" value="1"/>
</dbReference>
<evidence type="ECO:0000313" key="9">
    <source>
        <dbReference type="Proteomes" id="UP000002608"/>
    </source>
</evidence>
<gene>
    <name evidence="8" type="ordered locus">Spea_2670</name>
</gene>
<dbReference type="InterPro" id="IPR002197">
    <property type="entry name" value="HTH_Fis"/>
</dbReference>
<dbReference type="Gene3D" id="1.10.10.60">
    <property type="entry name" value="Homeodomain-like"/>
    <property type="match status" value="1"/>
</dbReference>
<feature type="compositionally biased region" description="Polar residues" evidence="6">
    <location>
        <begin position="274"/>
        <end position="302"/>
    </location>
</feature>
<dbReference type="RefSeq" id="WP_012155896.1">
    <property type="nucleotide sequence ID" value="NC_009901.1"/>
</dbReference>
<dbReference type="KEGG" id="spl:Spea_2670"/>
<evidence type="ECO:0000256" key="6">
    <source>
        <dbReference type="SAM" id="MobiDB-lite"/>
    </source>
</evidence>
<evidence type="ECO:0000259" key="7">
    <source>
        <dbReference type="PROSITE" id="PS50045"/>
    </source>
</evidence>
<dbReference type="PROSITE" id="PS00676">
    <property type="entry name" value="SIGMA54_INTERACT_2"/>
    <property type="match status" value="1"/>
</dbReference>
<dbReference type="AlphaFoldDB" id="A8H603"/>
<dbReference type="NCBIfam" id="TIGR02974">
    <property type="entry name" value="phageshock_pspF"/>
    <property type="match status" value="1"/>
</dbReference>
<keyword evidence="3" id="KW-0805">Transcription regulation</keyword>
<dbReference type="InterPro" id="IPR003593">
    <property type="entry name" value="AAA+_ATPase"/>
</dbReference>
<keyword evidence="4" id="KW-0238">DNA-binding</keyword>